<accession>A0A8J8KHP9</accession>
<evidence type="ECO:0000313" key="3">
    <source>
        <dbReference type="Proteomes" id="UP000728647"/>
    </source>
</evidence>
<dbReference type="Proteomes" id="UP000728647">
    <property type="component" value="Unassembled WGS sequence"/>
</dbReference>
<feature type="transmembrane region" description="Helical" evidence="1">
    <location>
        <begin position="98"/>
        <end position="119"/>
    </location>
</feature>
<keyword evidence="1" id="KW-1133">Transmembrane helix</keyword>
<feature type="transmembrane region" description="Helical" evidence="1">
    <location>
        <begin position="131"/>
        <end position="150"/>
    </location>
</feature>
<protein>
    <submittedName>
        <fullName evidence="2">DUF308 domain-containing protein</fullName>
    </submittedName>
</protein>
<dbReference type="OrthoDB" id="163497at2157"/>
<dbReference type="Pfam" id="PF03729">
    <property type="entry name" value="DUF308"/>
    <property type="match status" value="1"/>
</dbReference>
<dbReference type="InterPro" id="IPR052712">
    <property type="entry name" value="Acid_resist_chaperone_HdeD"/>
</dbReference>
<feature type="transmembrane region" description="Helical" evidence="1">
    <location>
        <begin position="20"/>
        <end position="40"/>
    </location>
</feature>
<keyword evidence="1" id="KW-0472">Membrane</keyword>
<dbReference type="AlphaFoldDB" id="A0A8J8KHP9"/>
<name>A0A8J8KHP9_9EURY</name>
<keyword evidence="1" id="KW-0812">Transmembrane</keyword>
<proteinExistence type="predicted"/>
<feature type="transmembrane region" description="Helical" evidence="1">
    <location>
        <begin position="46"/>
        <end position="66"/>
    </location>
</feature>
<dbReference type="PANTHER" id="PTHR34989:SF1">
    <property type="entry name" value="PROTEIN HDED"/>
    <property type="match status" value="1"/>
</dbReference>
<reference evidence="2" key="1">
    <citation type="submission" date="2020-06" db="EMBL/GenBank/DDBJ databases">
        <title>Haloterrigena sp. nov., an extremely halophilic archaeon isolated from a saline sediment.</title>
        <authorList>
            <person name="Liu B.-B."/>
        </authorList>
    </citation>
    <scope>NUCLEOTIDE SEQUENCE</scope>
    <source>
        <strain evidence="2">SYSU A121-1</strain>
    </source>
</reference>
<dbReference type="EMBL" id="JABURA010000003">
    <property type="protein sequence ID" value="NUB93731.1"/>
    <property type="molecule type" value="Genomic_DNA"/>
</dbReference>
<dbReference type="GO" id="GO:0005886">
    <property type="term" value="C:plasma membrane"/>
    <property type="evidence" value="ECO:0007669"/>
    <property type="project" value="TreeGrafter"/>
</dbReference>
<comment type="caution">
    <text evidence="2">The sequence shown here is derived from an EMBL/GenBank/DDBJ whole genome shotgun (WGS) entry which is preliminary data.</text>
</comment>
<dbReference type="RefSeq" id="WP_174703384.1">
    <property type="nucleotide sequence ID" value="NZ_JABURA010000003.1"/>
</dbReference>
<feature type="transmembrane region" description="Helical" evidence="1">
    <location>
        <begin position="156"/>
        <end position="178"/>
    </location>
</feature>
<organism evidence="2 3">
    <name type="scientific">Haloterrigena gelatinilytica</name>
    <dbReference type="NCBI Taxonomy" id="2741724"/>
    <lineage>
        <taxon>Archaea</taxon>
        <taxon>Methanobacteriati</taxon>
        <taxon>Methanobacteriota</taxon>
        <taxon>Stenosarchaea group</taxon>
        <taxon>Halobacteria</taxon>
        <taxon>Halobacteriales</taxon>
        <taxon>Natrialbaceae</taxon>
        <taxon>Haloterrigena</taxon>
    </lineage>
</organism>
<evidence type="ECO:0000313" key="2">
    <source>
        <dbReference type="EMBL" id="NUB93731.1"/>
    </source>
</evidence>
<dbReference type="PANTHER" id="PTHR34989">
    <property type="entry name" value="PROTEIN HDED"/>
    <property type="match status" value="1"/>
</dbReference>
<dbReference type="InterPro" id="IPR005325">
    <property type="entry name" value="DUF308_memb"/>
</dbReference>
<sequence>MSTVTANTETNALETEWKMLAVAGGIIAILGILAMGLPFVTGVATTYLVGSLLVLGGLVHGSRAVATRGESGTLWQLALAAVSVLGGIAALVNPIVGLLTLTLLVIAYLFADAVVEFGAALRMGRESGRGWIAASGALSLVLAVLLLAGFPADAVWVVGLAVGANLFVTGLSMVAVAYGGRRLTHDVTPPTGESRSA</sequence>
<gene>
    <name evidence="2" type="ORF">HT576_22390</name>
</gene>
<feature type="transmembrane region" description="Helical" evidence="1">
    <location>
        <begin position="73"/>
        <end position="92"/>
    </location>
</feature>
<evidence type="ECO:0000256" key="1">
    <source>
        <dbReference type="SAM" id="Phobius"/>
    </source>
</evidence>